<accession>A0A7S3ACQ5</accession>
<protein>
    <recommendedName>
        <fullName evidence="3">RING-type domain-containing protein</fullName>
    </recommendedName>
</protein>
<dbReference type="AlphaFoldDB" id="A0A7S3ACQ5"/>
<proteinExistence type="predicted"/>
<dbReference type="SMART" id="SM00184">
    <property type="entry name" value="RING"/>
    <property type="match status" value="1"/>
</dbReference>
<dbReference type="EMBL" id="HBHW01045835">
    <property type="protein sequence ID" value="CAE0067461.1"/>
    <property type="molecule type" value="Transcribed_RNA"/>
</dbReference>
<reference evidence="4" key="1">
    <citation type="submission" date="2021-01" db="EMBL/GenBank/DDBJ databases">
        <authorList>
            <person name="Corre E."/>
            <person name="Pelletier E."/>
            <person name="Niang G."/>
            <person name="Scheremetjew M."/>
            <person name="Finn R."/>
            <person name="Kale V."/>
            <person name="Holt S."/>
            <person name="Cochrane G."/>
            <person name="Meng A."/>
            <person name="Brown T."/>
            <person name="Cohen L."/>
        </authorList>
    </citation>
    <scope>NUCLEOTIDE SEQUENCE</scope>
    <source>
        <strain evidence="4">CCMP 769</strain>
    </source>
</reference>
<dbReference type="Pfam" id="PF13639">
    <property type="entry name" value="zf-RING_2"/>
    <property type="match status" value="1"/>
</dbReference>
<keyword evidence="1" id="KW-0862">Zinc</keyword>
<dbReference type="GO" id="GO:0008270">
    <property type="term" value="F:zinc ion binding"/>
    <property type="evidence" value="ECO:0007669"/>
    <property type="project" value="UniProtKB-KW"/>
</dbReference>
<name>A0A7S3ACQ5_9RHOD</name>
<keyword evidence="1" id="KW-0479">Metal-binding</keyword>
<evidence type="ECO:0000256" key="2">
    <source>
        <dbReference type="SAM" id="Phobius"/>
    </source>
</evidence>
<feature type="transmembrane region" description="Helical" evidence="2">
    <location>
        <begin position="46"/>
        <end position="69"/>
    </location>
</feature>
<keyword evidence="1" id="KW-0863">Zinc-finger</keyword>
<dbReference type="InterPro" id="IPR001841">
    <property type="entry name" value="Znf_RING"/>
</dbReference>
<feature type="domain" description="RING-type" evidence="3">
    <location>
        <begin position="115"/>
        <end position="155"/>
    </location>
</feature>
<evidence type="ECO:0000313" key="4">
    <source>
        <dbReference type="EMBL" id="CAE0067461.1"/>
    </source>
</evidence>
<sequence length="179" mass="20686">MPSMFFVKVIWSRFSYAAQVFCFGNSKTPPLDFATESVFLNLVNNLMLGILLIAVIYILAHFLLTLVIVSRLFLFGYLMISGGSSWLNMPVEWQTLLNKQCPKFIQEKEEPLGQCSVCLDGFKVGCSKRRLKCSHEFHSSCIEMWFRKANRCPLCLQSIVPCLQDQILPRMDQANRFWR</sequence>
<organism evidence="4">
    <name type="scientific">Rhodosorus marinus</name>
    <dbReference type="NCBI Taxonomy" id="101924"/>
    <lineage>
        <taxon>Eukaryota</taxon>
        <taxon>Rhodophyta</taxon>
        <taxon>Stylonematophyceae</taxon>
        <taxon>Stylonematales</taxon>
        <taxon>Stylonemataceae</taxon>
        <taxon>Rhodosorus</taxon>
    </lineage>
</organism>
<gene>
    <name evidence="4" type="ORF">RMAR00112_LOCUS35540</name>
</gene>
<dbReference type="InterPro" id="IPR013083">
    <property type="entry name" value="Znf_RING/FYVE/PHD"/>
</dbReference>
<keyword evidence="2" id="KW-1133">Transmembrane helix</keyword>
<evidence type="ECO:0000259" key="3">
    <source>
        <dbReference type="PROSITE" id="PS50089"/>
    </source>
</evidence>
<dbReference type="PANTHER" id="PTHR47662:SF1">
    <property type="entry name" value="RING-TYPE DOMAIN-CONTAINING PROTEIN"/>
    <property type="match status" value="1"/>
</dbReference>
<evidence type="ECO:0000256" key="1">
    <source>
        <dbReference type="PROSITE-ProRule" id="PRU00175"/>
    </source>
</evidence>
<dbReference type="PANTHER" id="PTHR47662">
    <property type="entry name" value="RING-TYPE DOMAIN-CONTAINING PROTEIN"/>
    <property type="match status" value="1"/>
</dbReference>
<dbReference type="PROSITE" id="PS50089">
    <property type="entry name" value="ZF_RING_2"/>
    <property type="match status" value="1"/>
</dbReference>
<keyword evidence="2" id="KW-0812">Transmembrane</keyword>
<dbReference type="Gene3D" id="3.30.40.10">
    <property type="entry name" value="Zinc/RING finger domain, C3HC4 (zinc finger)"/>
    <property type="match status" value="1"/>
</dbReference>
<keyword evidence="2" id="KW-0472">Membrane</keyword>
<dbReference type="SUPFAM" id="SSF57850">
    <property type="entry name" value="RING/U-box"/>
    <property type="match status" value="1"/>
</dbReference>